<feature type="transmembrane region" description="Helical" evidence="12">
    <location>
        <begin position="148"/>
        <end position="166"/>
    </location>
</feature>
<evidence type="ECO:0000256" key="3">
    <source>
        <dbReference type="ARBA" id="ARBA00022448"/>
    </source>
</evidence>
<evidence type="ECO:0000256" key="6">
    <source>
        <dbReference type="ARBA" id="ARBA00022847"/>
    </source>
</evidence>
<dbReference type="EMBL" id="GDRN01081291">
    <property type="protein sequence ID" value="JAI62042.1"/>
    <property type="molecule type" value="Transcribed_RNA"/>
</dbReference>
<dbReference type="PANTHER" id="PTHR13131">
    <property type="entry name" value="CYSTINOSIN"/>
    <property type="match status" value="1"/>
</dbReference>
<feature type="transmembrane region" description="Helical" evidence="12">
    <location>
        <begin position="186"/>
        <end position="209"/>
    </location>
</feature>
<dbReference type="Gene3D" id="1.20.1280.290">
    <property type="match status" value="2"/>
</dbReference>
<evidence type="ECO:0000256" key="4">
    <source>
        <dbReference type="ARBA" id="ARBA00022692"/>
    </source>
</evidence>
<proteinExistence type="inferred from homology"/>
<keyword evidence="4 12" id="KW-0812">Transmembrane</keyword>
<keyword evidence="9" id="KW-0458">Lysosome</keyword>
<evidence type="ECO:0000256" key="12">
    <source>
        <dbReference type="SAM" id="Phobius"/>
    </source>
</evidence>
<feature type="chain" id="PRO_5006070164" description="Cystinosin homolog" evidence="13">
    <location>
        <begin position="31"/>
        <end position="421"/>
    </location>
</feature>
<comment type="similarity">
    <text evidence="2">Belongs to the cystinosin family.</text>
</comment>
<dbReference type="InterPro" id="IPR006603">
    <property type="entry name" value="PQ-loop_rpt"/>
</dbReference>
<evidence type="ECO:0000256" key="8">
    <source>
        <dbReference type="ARBA" id="ARBA00023136"/>
    </source>
</evidence>
<dbReference type="GO" id="GO:0015293">
    <property type="term" value="F:symporter activity"/>
    <property type="evidence" value="ECO:0007669"/>
    <property type="project" value="UniProtKB-KW"/>
</dbReference>
<evidence type="ECO:0000256" key="10">
    <source>
        <dbReference type="ARBA" id="ARBA00048473"/>
    </source>
</evidence>
<reference evidence="14" key="1">
    <citation type="submission" date="2015-09" db="EMBL/GenBank/DDBJ databases">
        <title>Scylla olivacea transcriptome.</title>
        <authorList>
            <person name="Ikhwanuddin M."/>
        </authorList>
    </citation>
    <scope>NUCLEOTIDE SEQUENCE</scope>
</reference>
<feature type="transmembrane region" description="Helical" evidence="12">
    <location>
        <begin position="288"/>
        <end position="305"/>
    </location>
</feature>
<evidence type="ECO:0000256" key="9">
    <source>
        <dbReference type="ARBA" id="ARBA00023228"/>
    </source>
</evidence>
<keyword evidence="13" id="KW-0732">Signal</keyword>
<accession>A0A0P4W0Z1</accession>
<dbReference type="GO" id="GO:0015184">
    <property type="term" value="F:L-cystine transmembrane transporter activity"/>
    <property type="evidence" value="ECO:0007669"/>
    <property type="project" value="TreeGrafter"/>
</dbReference>
<dbReference type="GO" id="GO:0005765">
    <property type="term" value="C:lysosomal membrane"/>
    <property type="evidence" value="ECO:0007669"/>
    <property type="project" value="UniProtKB-SubCell"/>
</dbReference>
<name>A0A0P4W0Z1_SCYOL</name>
<evidence type="ECO:0000256" key="11">
    <source>
        <dbReference type="ARBA" id="ARBA00074957"/>
    </source>
</evidence>
<keyword evidence="3" id="KW-0813">Transport</keyword>
<feature type="transmembrane region" description="Helical" evidence="12">
    <location>
        <begin position="359"/>
        <end position="380"/>
    </location>
</feature>
<dbReference type="InterPro" id="IPR005282">
    <property type="entry name" value="LC_transporter"/>
</dbReference>
<keyword evidence="8 12" id="KW-0472">Membrane</keyword>
<dbReference type="FunFam" id="1.20.1280.290:FF:000016">
    <property type="entry name" value="Cystinosin homolog"/>
    <property type="match status" value="1"/>
</dbReference>
<evidence type="ECO:0000313" key="14">
    <source>
        <dbReference type="EMBL" id="JAI62042.1"/>
    </source>
</evidence>
<comment type="subcellular location">
    <subcellularLocation>
        <location evidence="1">Lysosome membrane</location>
        <topology evidence="1">Multi-pass membrane protein</topology>
    </subcellularLocation>
</comment>
<dbReference type="PANTHER" id="PTHR13131:SF5">
    <property type="entry name" value="CYSTINOSIN"/>
    <property type="match status" value="1"/>
</dbReference>
<evidence type="ECO:0000256" key="7">
    <source>
        <dbReference type="ARBA" id="ARBA00022989"/>
    </source>
</evidence>
<feature type="signal peptide" evidence="13">
    <location>
        <begin position="1"/>
        <end position="30"/>
    </location>
</feature>
<keyword evidence="5" id="KW-0677">Repeat</keyword>
<organism evidence="14">
    <name type="scientific">Scylla olivacea</name>
    <name type="common">Orange mud crab</name>
    <name type="synonym">Cancer olivacea</name>
    <dbReference type="NCBI Taxonomy" id="85551"/>
    <lineage>
        <taxon>Eukaryota</taxon>
        <taxon>Metazoa</taxon>
        <taxon>Ecdysozoa</taxon>
        <taxon>Arthropoda</taxon>
        <taxon>Crustacea</taxon>
        <taxon>Multicrustacea</taxon>
        <taxon>Malacostraca</taxon>
        <taxon>Eumalacostraca</taxon>
        <taxon>Eucarida</taxon>
        <taxon>Decapoda</taxon>
        <taxon>Pleocyemata</taxon>
        <taxon>Brachyura</taxon>
        <taxon>Eubrachyura</taxon>
        <taxon>Portunoidea</taxon>
        <taxon>Portunidae</taxon>
        <taxon>Portuninae</taxon>
        <taxon>Scylla</taxon>
    </lineage>
</organism>
<feature type="transmembrane region" description="Helical" evidence="12">
    <location>
        <begin position="229"/>
        <end position="250"/>
    </location>
</feature>
<feature type="transmembrane region" description="Helical" evidence="12">
    <location>
        <begin position="325"/>
        <end position="347"/>
    </location>
</feature>
<protein>
    <recommendedName>
        <fullName evidence="11">Cystinosin homolog</fullName>
    </recommendedName>
</protein>
<evidence type="ECO:0000256" key="13">
    <source>
        <dbReference type="SAM" id="SignalP"/>
    </source>
</evidence>
<dbReference type="AlphaFoldDB" id="A0A0P4W0Z1"/>
<dbReference type="Pfam" id="PF04193">
    <property type="entry name" value="PQ-loop"/>
    <property type="match status" value="2"/>
</dbReference>
<dbReference type="FunFam" id="1.20.1280.290:FF:000018">
    <property type="entry name" value="Cystinosin homolog"/>
    <property type="match status" value="1"/>
</dbReference>
<evidence type="ECO:0000256" key="1">
    <source>
        <dbReference type="ARBA" id="ARBA00004155"/>
    </source>
</evidence>
<dbReference type="SMART" id="SM00679">
    <property type="entry name" value="CTNS"/>
    <property type="match status" value="2"/>
</dbReference>
<evidence type="ECO:0000256" key="2">
    <source>
        <dbReference type="ARBA" id="ARBA00006855"/>
    </source>
</evidence>
<keyword evidence="6" id="KW-0769">Symport</keyword>
<sequence length="421" mass="46711">MAATYAAQHFLVIVFLVTGVLLMVSPVALGSPGERVMIGGAINASKCTFNTQDVTLQYTSVQNVTLSKSGVLLEDVTLFFTLEGDNILKEVPNITLTPGSDNQSFAVTLEPSGVGHTTLVVNATPPNMTDVSSAFVRVFVSHSKELDYFSDVVGWVYFVAWSVSFYPQTYSNWRRRSVIGFHFDFLSLNVVGFFMYSVFNICLYWSPIIQSQYFHRHPYGVNPVQLNDVIFSVHAFAACMIQVFQCCMYERGDQHVSKTAKVILGAIALVTGVMVVLGAAVVVQWLDFLYYVSYVKLFITLIKYIPQAYYNYQRKSTSGWSIGNILLDFTGGTLSIAQMFILAYNYHDWSSIFGDPTKFGLGLFSVVFDIFFMIQHYVLYRGNGDGSGYHGNLLASPQLTHSSSLTESVSSVDYGATGSIH</sequence>
<evidence type="ECO:0000256" key="5">
    <source>
        <dbReference type="ARBA" id="ARBA00022737"/>
    </source>
</evidence>
<keyword evidence="7 12" id="KW-1133">Transmembrane helix</keyword>
<feature type="transmembrane region" description="Helical" evidence="12">
    <location>
        <begin position="262"/>
        <end position="282"/>
    </location>
</feature>
<dbReference type="NCBIfam" id="TIGR00951">
    <property type="entry name" value="2A43"/>
    <property type="match status" value="1"/>
</dbReference>
<comment type="catalytic activity">
    <reaction evidence="10">
        <text>L-cystine(out) + H(+)(out) = L-cystine(in) + H(+)(in)</text>
        <dbReference type="Rhea" id="RHEA:66172"/>
        <dbReference type="ChEBI" id="CHEBI:15378"/>
        <dbReference type="ChEBI" id="CHEBI:35491"/>
    </reaction>
    <physiologicalReaction direction="left-to-right" evidence="10">
        <dbReference type="Rhea" id="RHEA:66173"/>
    </physiologicalReaction>
</comment>